<evidence type="ECO:0000259" key="9">
    <source>
        <dbReference type="PROSITE" id="PS50109"/>
    </source>
</evidence>
<dbReference type="InterPro" id="IPR003594">
    <property type="entry name" value="HATPase_dom"/>
</dbReference>
<dbReference type="EMBL" id="QFLI01000004">
    <property type="protein sequence ID" value="PXY01243.1"/>
    <property type="molecule type" value="Genomic_DNA"/>
</dbReference>
<dbReference type="InterPro" id="IPR004358">
    <property type="entry name" value="Sig_transdc_His_kin-like_C"/>
</dbReference>
<name>A0A2V3ZYB1_9BACT</name>
<dbReference type="SUPFAM" id="SSF55874">
    <property type="entry name" value="ATPase domain of HSP90 chaperone/DNA topoisomerase II/histidine kinase"/>
    <property type="match status" value="1"/>
</dbReference>
<keyword evidence="8" id="KW-0812">Transmembrane</keyword>
<proteinExistence type="predicted"/>
<dbReference type="EC" id="2.7.13.3" evidence="2"/>
<evidence type="ECO:0000256" key="1">
    <source>
        <dbReference type="ARBA" id="ARBA00000085"/>
    </source>
</evidence>
<keyword evidence="8" id="KW-1133">Transmembrane helix</keyword>
<evidence type="ECO:0000256" key="6">
    <source>
        <dbReference type="ARBA" id="ARBA00022840"/>
    </source>
</evidence>
<dbReference type="RefSeq" id="WP_110360874.1">
    <property type="nucleotide sequence ID" value="NZ_QFLI01000004.1"/>
</dbReference>
<dbReference type="Gene3D" id="3.30.565.10">
    <property type="entry name" value="Histidine kinase-like ATPase, C-terminal domain"/>
    <property type="match status" value="1"/>
</dbReference>
<dbReference type="Proteomes" id="UP000248079">
    <property type="component" value="Unassembled WGS sequence"/>
</dbReference>
<dbReference type="PRINTS" id="PR00344">
    <property type="entry name" value="BCTRLSENSOR"/>
</dbReference>
<dbReference type="GO" id="GO:0005524">
    <property type="term" value="F:ATP binding"/>
    <property type="evidence" value="ECO:0007669"/>
    <property type="project" value="UniProtKB-KW"/>
</dbReference>
<keyword evidence="11" id="KW-1185">Reference proteome</keyword>
<dbReference type="PANTHER" id="PTHR43065">
    <property type="entry name" value="SENSOR HISTIDINE KINASE"/>
    <property type="match status" value="1"/>
</dbReference>
<dbReference type="Pfam" id="PF02518">
    <property type="entry name" value="HATPase_c"/>
    <property type="match status" value="1"/>
</dbReference>
<evidence type="ECO:0000256" key="4">
    <source>
        <dbReference type="ARBA" id="ARBA00022741"/>
    </source>
</evidence>
<protein>
    <recommendedName>
        <fullName evidence="2">histidine kinase</fullName>
        <ecNumber evidence="2">2.7.13.3</ecNumber>
    </recommendedName>
</protein>
<evidence type="ECO:0000313" key="10">
    <source>
        <dbReference type="EMBL" id="PXY01243.1"/>
    </source>
</evidence>
<keyword evidence="4" id="KW-0547">Nucleotide-binding</keyword>
<feature type="domain" description="Histidine kinase" evidence="9">
    <location>
        <begin position="230"/>
        <end position="448"/>
    </location>
</feature>
<keyword evidence="8" id="KW-0472">Membrane</keyword>
<sequence length="448" mass="51007">MIYKSLFIQVLIRLSSILLLSFLMGWIIWATAYPYMALLVLMLVLWLSYRLVHYLNTTNRLLSQFFLSVKNEDSALSFPKNISGKSFDELRLGMQEVNLIIRDLRLKAQKKEMISDAIIEHAAVGLLSFDENGLVECINHRGRELLGIHNLYNIKALKKNDADLFDLFEIMKAGDTRVYHLQGNGVSKYLLISCTTIKQEGKELKLLSFTDIKNEMDAQELESWQKLINVLTHEIMNSVSPLTCLSEKLESNYQQIETGTVLTESVLTKTRNGLQVIKEQGQGLMYFVEAYRELSRIPKPNPQAISVSHLFMHLQDLLHMYSNDQIQYHFNISPKDLQFYADEALVKQVLINLVKNARQAIHSNGEIHLKAEDKQNGNVEISITDTGCGISGEDMKNVFIPFFTTKEEGSGIGLSLARQIMRLHHGHISVESEEGKGTKVKLVFQHSC</sequence>
<dbReference type="GO" id="GO:0004673">
    <property type="term" value="F:protein histidine kinase activity"/>
    <property type="evidence" value="ECO:0007669"/>
    <property type="project" value="UniProtKB-EC"/>
</dbReference>
<evidence type="ECO:0000256" key="8">
    <source>
        <dbReference type="SAM" id="Phobius"/>
    </source>
</evidence>
<evidence type="ECO:0000256" key="5">
    <source>
        <dbReference type="ARBA" id="ARBA00022777"/>
    </source>
</evidence>
<dbReference type="SMART" id="SM00387">
    <property type="entry name" value="HATPase_c"/>
    <property type="match status" value="1"/>
</dbReference>
<comment type="caution">
    <text evidence="10">The sequence shown here is derived from an EMBL/GenBank/DDBJ whole genome shotgun (WGS) entry which is preliminary data.</text>
</comment>
<dbReference type="GO" id="GO:0000160">
    <property type="term" value="P:phosphorelay signal transduction system"/>
    <property type="evidence" value="ECO:0007669"/>
    <property type="project" value="UniProtKB-KW"/>
</dbReference>
<evidence type="ECO:0000313" key="11">
    <source>
        <dbReference type="Proteomes" id="UP000248079"/>
    </source>
</evidence>
<evidence type="ECO:0000256" key="3">
    <source>
        <dbReference type="ARBA" id="ARBA00022679"/>
    </source>
</evidence>
<keyword evidence="6" id="KW-0067">ATP-binding</keyword>
<reference evidence="10 11" key="1">
    <citation type="submission" date="2018-05" db="EMBL/GenBank/DDBJ databases">
        <title>Marinifilum breve JC075T sp. nov., a marine bacterium isolated from Yongle Blue Hole in the South China Sea.</title>
        <authorList>
            <person name="Fu T."/>
        </authorList>
    </citation>
    <scope>NUCLEOTIDE SEQUENCE [LARGE SCALE GENOMIC DNA]</scope>
    <source>
        <strain evidence="10 11">JC075</strain>
    </source>
</reference>
<accession>A0A2V3ZYB1</accession>
<feature type="transmembrane region" description="Helical" evidence="8">
    <location>
        <begin position="7"/>
        <end position="29"/>
    </location>
</feature>
<evidence type="ECO:0000256" key="7">
    <source>
        <dbReference type="ARBA" id="ARBA00023012"/>
    </source>
</evidence>
<evidence type="ECO:0000256" key="2">
    <source>
        <dbReference type="ARBA" id="ARBA00012438"/>
    </source>
</evidence>
<feature type="transmembrane region" description="Helical" evidence="8">
    <location>
        <begin position="35"/>
        <end position="52"/>
    </location>
</feature>
<organism evidence="10 11">
    <name type="scientific">Marinifilum breve</name>
    <dbReference type="NCBI Taxonomy" id="2184082"/>
    <lineage>
        <taxon>Bacteria</taxon>
        <taxon>Pseudomonadati</taxon>
        <taxon>Bacteroidota</taxon>
        <taxon>Bacteroidia</taxon>
        <taxon>Marinilabiliales</taxon>
        <taxon>Marinifilaceae</taxon>
    </lineage>
</organism>
<dbReference type="PROSITE" id="PS50109">
    <property type="entry name" value="HIS_KIN"/>
    <property type="match status" value="1"/>
</dbReference>
<dbReference type="PANTHER" id="PTHR43065:SF46">
    <property type="entry name" value="C4-DICARBOXYLATE TRANSPORT SENSOR PROTEIN DCTB"/>
    <property type="match status" value="1"/>
</dbReference>
<keyword evidence="3" id="KW-0808">Transferase</keyword>
<keyword evidence="5" id="KW-0418">Kinase</keyword>
<keyword evidence="7" id="KW-0902">Two-component regulatory system</keyword>
<comment type="catalytic activity">
    <reaction evidence="1">
        <text>ATP + protein L-histidine = ADP + protein N-phospho-L-histidine.</text>
        <dbReference type="EC" id="2.7.13.3"/>
    </reaction>
</comment>
<dbReference type="InterPro" id="IPR005467">
    <property type="entry name" value="His_kinase_dom"/>
</dbReference>
<gene>
    <name evidence="10" type="ORF">DF185_11395</name>
</gene>
<dbReference type="OrthoDB" id="1931120at2"/>
<dbReference type="InterPro" id="IPR036890">
    <property type="entry name" value="HATPase_C_sf"/>
</dbReference>
<dbReference type="AlphaFoldDB" id="A0A2V3ZYB1"/>